<dbReference type="GO" id="GO:0005819">
    <property type="term" value="C:spindle"/>
    <property type="evidence" value="ECO:0007669"/>
    <property type="project" value="UniProtKB-SubCell"/>
</dbReference>
<keyword evidence="31" id="KW-1185">Reference proteome</keyword>
<dbReference type="FunFam" id="1.10.287.1490:FF:000004">
    <property type="entry name" value="nucleoprotein TPR isoform X2"/>
    <property type="match status" value="1"/>
</dbReference>
<evidence type="ECO:0000256" key="11">
    <source>
        <dbReference type="ARBA" id="ARBA00022618"/>
    </source>
</evidence>
<evidence type="ECO:0000313" key="30">
    <source>
        <dbReference type="EMBL" id="KAJ8384498.1"/>
    </source>
</evidence>
<dbReference type="EMBL" id="JAINUG010000270">
    <property type="protein sequence ID" value="KAJ8384498.1"/>
    <property type="molecule type" value="Genomic_DNA"/>
</dbReference>
<feature type="domain" description="Nucleoprotein TPR/MLP1-2" evidence="27">
    <location>
        <begin position="1044"/>
        <end position="1171"/>
    </location>
</feature>
<name>A0AAD7RHY9_9TELE</name>
<feature type="compositionally biased region" description="Acidic residues" evidence="26">
    <location>
        <begin position="2009"/>
        <end position="2030"/>
    </location>
</feature>
<dbReference type="Gene3D" id="1.10.287.1490">
    <property type="match status" value="2"/>
</dbReference>
<dbReference type="GO" id="GO:1901673">
    <property type="term" value="P:regulation of mitotic spindle assembly"/>
    <property type="evidence" value="ECO:0007669"/>
    <property type="project" value="TreeGrafter"/>
</dbReference>
<dbReference type="GO" id="GO:0051301">
    <property type="term" value="P:cell division"/>
    <property type="evidence" value="ECO:0007669"/>
    <property type="project" value="UniProtKB-KW"/>
</dbReference>
<evidence type="ECO:0000313" key="31">
    <source>
        <dbReference type="Proteomes" id="UP001221898"/>
    </source>
</evidence>
<evidence type="ECO:0000256" key="3">
    <source>
        <dbReference type="ARBA" id="ARBA00004567"/>
    </source>
</evidence>
<organism evidence="30 31">
    <name type="scientific">Aldrovandia affinis</name>
    <dbReference type="NCBI Taxonomy" id="143900"/>
    <lineage>
        <taxon>Eukaryota</taxon>
        <taxon>Metazoa</taxon>
        <taxon>Chordata</taxon>
        <taxon>Craniata</taxon>
        <taxon>Vertebrata</taxon>
        <taxon>Euteleostomi</taxon>
        <taxon>Actinopterygii</taxon>
        <taxon>Neopterygii</taxon>
        <taxon>Teleostei</taxon>
        <taxon>Notacanthiformes</taxon>
        <taxon>Halosauridae</taxon>
        <taxon>Aldrovandia</taxon>
    </lineage>
</organism>
<evidence type="ECO:0000256" key="25">
    <source>
        <dbReference type="SAM" id="Coils"/>
    </source>
</evidence>
<evidence type="ECO:0000256" key="24">
    <source>
        <dbReference type="ARBA" id="ARBA00077074"/>
    </source>
</evidence>
<feature type="domain" description="Nucleoprotein TPR/MPL1" evidence="28">
    <location>
        <begin position="171"/>
        <end position="252"/>
    </location>
</feature>
<evidence type="ECO:0000256" key="18">
    <source>
        <dbReference type="ARBA" id="ARBA00023132"/>
    </source>
</evidence>
<sequence>MAAVMQQILERSEISKLPKTVQNKLEKFFSDQQSEIDSLRSHHERFRVDSEQQYFEVEKRLAHGQDQFLSQTQDHHKLTEEFTNLSEELKILKEKNKEHETSQDRFSSQQSQLSKANYELEAEKRELVRTLEKRSQEVEHLNEDLKRLSDKLVETNAGKMELQLKLDELQSSQVSIKYREKRMEQEKELLQNQNTWLNTELKTKSEGLLSLSKEKGNEILELKCNLENKKDEVTRVRDQVTSLKASNENLQKQTEDLINKLKEGKEQIASMEEKFRSELNAHIKLSNLYKGAAADSESKSEELARAVEELHKLLKEAGEANKATEGRLLEMKESKEKAELELKEKIRNMEKELDNANELLSDSKRRGMDVLVEEQLITMSPTAAAVAKIVKPGMKLTELYSAYVETQDQLQMERVENKRVNKYLDEIVQEVEAKAPLLKRQRDEFERIQRSVASLSTKLEQAMKEIHRLQKETDESNQRSSVLERDNRRFELQLTDMSQQVRVLLIELEEARGNHVIRDDEDVSSADITSTSEVISQRLVTFRSVEELQQQNQRLLVALRELGEAQEKEEMEATSSRKTELELSLDKVQGELEQLREQRSHQMQLTESIVRQRDMYRILLAQTTGVSFPAQGATPEEFSLTSTPRRSPAVTPTAATPVQVSSVESTEAVEAKAALKQLQEVFITYKKEKAESDKMLNGQAEKLQEQLSELRSHNTKISTQLEFASKRYEMLQDNVEGYRHEIASLHGKGQKMTATTQKQEQIIHTMTQDLHAANERLAMSLAHNENLRKERDMLKMAESRLSQEKEAILAEQRGQNLLLTNLKAIQVTLERSETETKQRLNNQIEKQEREIDQLQTKLEHEVEQRHLLGRNQDLQLMDTKKQLEALSTLHQKTKDLLKASQQEVGTLRRQQLNSAENQLTPASSPGALLRGLREPDQDVEEMHARLRQAEEQAGDMKERLKSASTNAEQYRAMMLSLEESLNKEKQVTEQARSTIESRLKEAQEHQRQLEKKLLDSEKEKQGLQEEKHKAVVNVEQQVNELKKSLSSLQSELQEALQRATVAATHEQQALQDSQQQAELAAEAQQKYERELMLHAADVEALQAAKKHAQQVSQMREQLEERAQRTSAQLLEARVSWEEQERMLKEEASKLLVSAEDLQKQNSLLHEQIESMSNKMVASMQRAAQESPLNISLPEEGKSQEQILEILRFVRREKEIAETRFEVVQVESLRHRQRVDYLERQLKEQQDSLNAERERVQVTAKTLAKHDELMKKTETMNVLVETNKMLRAERERLEQELQQTQAKVCKLEADIMPLQESNAELSEKSGMLQAEKKLLEEDIKRWKARTQHLVSQQKDTDPEEYKKLHSEKEAHLKRIQQLTEDTGRLKVEITRSNASNTTLQSQVHNLRENLGKVTAERDNLKKELEAKLSDIQEKVKTITQVKKIGRRYKTQFEELKVQHDQMVAEAAAKPAQDLEAQQASVQEIQNLKDSLGQAEAKTRGLETQVENLQKTVGEREAEVRNFQEQVNKLQPEMARLRQDLQEKSLQEEQLRQQMAEKEEKTKKAFMGAKQKINQLVGAKDQLSKENEELKQQREELEVRMGALKSQYEGRICRQERELRDLREQQERQGDQRDEPPEQGPSKVQEQQRPAEQRQISLKTTPAAERGSASTSDPPTANIKPTPLVATPSKPPAIPGNKSTPRASIRPMVTPATVTTPTPTATVMPTTQVETQEAMQSSDGPVEHVTVFGSASGSVRSTSPNVQTTLSQPILTTPQQTQATAFVQPTQQSLPPVEQANQEPAHSMIEAVPSAQIERPSTSTAVFGTVSATPGTSVPKRPRDEEQESSADNSEMTQEDPAEPPIAKKLRIIQRVGPEEEVVVEDSTEADLEVPGESQEAPDAGQVSVEEEYPVLEEGEEEGLSQSVPVEVLMTQPTESQLSIQDSSQEPQHDVIVIGTDTESEEEEEEGDQEYEEDEEEEDEDEEDEDEDDDVGMGDEGEESNEGSGSGDCNEPYEGDDTEGAEATDPGTENEESLGATDSNQRLADSQTPSYEGSSSTTESFSIEPPREQQAPRPPQSPRRPPHPLPPVHRISIPRRGLQLTPGIGSSMQHFFDDDDRMVPSTPTLVVPHRTDGFAEAIHSPQVAGVPHFRFGPPEDMPQNSSSHSDLGQLASQGGLGMYESPLFLAANEEESGGRSVPTTPLQVAAPVSVFTETHPSDVPESSSQSVPMVTTSTPGLPAPGDPSLGDERNEVFMEAESQGTSVEVSLEPESQAEMEEPPQPSEDASLISTSQDPASSSTDMRSSQTKPLRPGPSRQLQRWTDSRGRHIKRGVIGVRGRFSR</sequence>
<keyword evidence="10" id="KW-0963">Cytoplasm</keyword>
<accession>A0AAD7RHY9</accession>
<dbReference type="Pfam" id="PF07926">
    <property type="entry name" value="TPR_MLP1_2"/>
    <property type="match status" value="1"/>
</dbReference>
<evidence type="ECO:0000256" key="20">
    <source>
        <dbReference type="ARBA" id="ARBA00023212"/>
    </source>
</evidence>
<dbReference type="PANTHER" id="PTHR18898">
    <property type="entry name" value="NUCLEOPROTEIN TPR-RELATED"/>
    <property type="match status" value="1"/>
</dbReference>
<comment type="subcellular location">
    <subcellularLocation>
        <location evidence="5">Chromosome</location>
        <location evidence="5">Centromere</location>
        <location evidence="5">Kinetochore</location>
    </subcellularLocation>
    <subcellularLocation>
        <location evidence="1">Cytoplasm</location>
        <location evidence="1">Cytoskeleton</location>
        <location evidence="1">Spindle</location>
    </subcellularLocation>
    <subcellularLocation>
        <location evidence="2">Nucleus membrane</location>
        <topology evidence="2">Peripheral membrane protein</topology>
        <orientation evidence="2">Cytoplasmic side</orientation>
    </subcellularLocation>
    <subcellularLocation>
        <location evidence="4">Nucleus membrane</location>
        <topology evidence="4">Peripheral membrane protein</topology>
        <orientation evidence="4">Nucleoplasmic side</orientation>
    </subcellularLocation>
    <subcellularLocation>
        <location evidence="3">Nucleus</location>
        <location evidence="3">Nuclear pore complex</location>
    </subcellularLocation>
</comment>
<feature type="coiled-coil region" evidence="25">
    <location>
        <begin position="693"/>
        <end position="741"/>
    </location>
</feature>
<dbReference type="GO" id="GO:0017056">
    <property type="term" value="F:structural constituent of nuclear pore"/>
    <property type="evidence" value="ECO:0007669"/>
    <property type="project" value="TreeGrafter"/>
</dbReference>
<keyword evidence="20" id="KW-0206">Cytoskeleton</keyword>
<evidence type="ECO:0000256" key="17">
    <source>
        <dbReference type="ARBA" id="ARBA00023054"/>
    </source>
</evidence>
<evidence type="ECO:0000256" key="21">
    <source>
        <dbReference type="ARBA" id="ARBA00023242"/>
    </source>
</evidence>
<gene>
    <name evidence="30" type="ORF">AAFF_G00204130</name>
</gene>
<feature type="coiled-coil region" evidence="25">
    <location>
        <begin position="75"/>
        <end position="366"/>
    </location>
</feature>
<evidence type="ECO:0000256" key="14">
    <source>
        <dbReference type="ARBA" id="ARBA00022838"/>
    </source>
</evidence>
<evidence type="ECO:0000256" key="10">
    <source>
        <dbReference type="ARBA" id="ARBA00022490"/>
    </source>
</evidence>
<keyword evidence="9" id="KW-0158">Chromosome</keyword>
<evidence type="ECO:0000256" key="12">
    <source>
        <dbReference type="ARBA" id="ARBA00022776"/>
    </source>
</evidence>
<feature type="coiled-coil region" evidence="25">
    <location>
        <begin position="1234"/>
        <end position="1440"/>
    </location>
</feature>
<evidence type="ECO:0000256" key="4">
    <source>
        <dbReference type="ARBA" id="ARBA00004620"/>
    </source>
</evidence>
<dbReference type="InterPro" id="IPR057974">
    <property type="entry name" value="NUA/TPR/MLP1-2-like_dom"/>
</dbReference>
<feature type="compositionally biased region" description="Polar residues" evidence="26">
    <location>
        <begin position="1777"/>
        <end position="1798"/>
    </location>
</feature>
<keyword evidence="15" id="KW-0653">Protein transport</keyword>
<dbReference type="GO" id="GO:0005643">
    <property type="term" value="C:nuclear pore"/>
    <property type="evidence" value="ECO:0007669"/>
    <property type="project" value="UniProtKB-SubCell"/>
</dbReference>
<feature type="compositionally biased region" description="Acidic residues" evidence="26">
    <location>
        <begin position="1873"/>
        <end position="1888"/>
    </location>
</feature>
<feature type="compositionally biased region" description="Polar residues" evidence="26">
    <location>
        <begin position="1929"/>
        <end position="1944"/>
    </location>
</feature>
<feature type="compositionally biased region" description="Polar residues" evidence="26">
    <location>
        <begin position="1813"/>
        <end position="1830"/>
    </location>
</feature>
<keyword evidence="8" id="KW-0813">Transport</keyword>
<evidence type="ECO:0000259" key="27">
    <source>
        <dbReference type="Pfam" id="PF07926"/>
    </source>
</evidence>
<evidence type="ECO:0000259" key="28">
    <source>
        <dbReference type="Pfam" id="PF25481"/>
    </source>
</evidence>
<keyword evidence="23" id="KW-0137">Centromere</keyword>
<evidence type="ECO:0000256" key="15">
    <source>
        <dbReference type="ARBA" id="ARBA00022927"/>
    </source>
</evidence>
<protein>
    <recommendedName>
        <fullName evidence="7">Nucleoprotein TPR</fullName>
    </recommendedName>
    <alternativeName>
        <fullName evidence="24">NPC-associated intranuclear protein</fullName>
    </alternativeName>
</protein>
<feature type="coiled-coil region" evidence="25">
    <location>
        <begin position="428"/>
        <end position="514"/>
    </location>
</feature>
<proteinExistence type="inferred from homology"/>
<evidence type="ECO:0000256" key="1">
    <source>
        <dbReference type="ARBA" id="ARBA00004186"/>
    </source>
</evidence>
<evidence type="ECO:0000256" key="19">
    <source>
        <dbReference type="ARBA" id="ARBA00023136"/>
    </source>
</evidence>
<comment type="similarity">
    <text evidence="6">Belongs to the TPR family.</text>
</comment>
<feature type="region of interest" description="Disordered" evidence="26">
    <location>
        <begin position="1777"/>
        <end position="2103"/>
    </location>
</feature>
<dbReference type="GO" id="GO:0034399">
    <property type="term" value="C:nuclear periphery"/>
    <property type="evidence" value="ECO:0007669"/>
    <property type="project" value="UniProtKB-ARBA"/>
</dbReference>
<feature type="coiled-coil region" evidence="25">
    <location>
        <begin position="545"/>
        <end position="605"/>
    </location>
</feature>
<feature type="compositionally biased region" description="Acidic residues" evidence="26">
    <location>
        <begin position="1903"/>
        <end position="1917"/>
    </location>
</feature>
<dbReference type="InterPro" id="IPR057577">
    <property type="entry name" value="Nucleoprot-TPR/MLP1_dom"/>
</dbReference>
<evidence type="ECO:0000256" key="16">
    <source>
        <dbReference type="ARBA" id="ARBA00023010"/>
    </source>
</evidence>
<evidence type="ECO:0000256" key="8">
    <source>
        <dbReference type="ARBA" id="ARBA00022448"/>
    </source>
</evidence>
<dbReference type="GO" id="GO:0006406">
    <property type="term" value="P:mRNA export from nucleus"/>
    <property type="evidence" value="ECO:0007669"/>
    <property type="project" value="TreeGrafter"/>
</dbReference>
<feature type="compositionally biased region" description="Low complexity" evidence="26">
    <location>
        <begin position="1705"/>
        <end position="1721"/>
    </location>
</feature>
<feature type="compositionally biased region" description="Acidic residues" evidence="26">
    <location>
        <begin position="1956"/>
        <end position="1999"/>
    </location>
</feature>
<evidence type="ECO:0000256" key="9">
    <source>
        <dbReference type="ARBA" id="ARBA00022454"/>
    </source>
</evidence>
<keyword evidence="17 25" id="KW-0175">Coiled coil</keyword>
<dbReference type="Pfam" id="PF25785">
    <property type="entry name" value="TPR"/>
    <property type="match status" value="1"/>
</dbReference>
<feature type="compositionally biased region" description="Pro residues" evidence="26">
    <location>
        <begin position="2070"/>
        <end position="2085"/>
    </location>
</feature>
<feature type="region of interest" description="Disordered" evidence="26">
    <location>
        <begin position="1599"/>
        <end position="1721"/>
    </location>
</feature>
<feature type="compositionally biased region" description="Polar residues" evidence="26">
    <location>
        <begin position="2034"/>
        <end position="2059"/>
    </location>
</feature>
<keyword evidence="12" id="KW-0498">Mitosis</keyword>
<feature type="compositionally biased region" description="Polar residues" evidence="26">
    <location>
        <begin position="1640"/>
        <end position="1658"/>
    </location>
</feature>
<evidence type="ECO:0000259" key="29">
    <source>
        <dbReference type="Pfam" id="PF25785"/>
    </source>
</evidence>
<dbReference type="Pfam" id="PF25481">
    <property type="entry name" value="Nucleoprot-TPR"/>
    <property type="match status" value="1"/>
</dbReference>
<feature type="compositionally biased region" description="Basic and acidic residues" evidence="26">
    <location>
        <begin position="1609"/>
        <end position="1634"/>
    </location>
</feature>
<dbReference type="InterPro" id="IPR012929">
    <property type="entry name" value="Nucleoprot-TPR/MLP1-2_dom"/>
</dbReference>
<feature type="coiled-coil region" evidence="25">
    <location>
        <begin position="939"/>
        <end position="1174"/>
    </location>
</feature>
<keyword evidence="16" id="KW-0811">Translocation</keyword>
<dbReference type="GO" id="GO:0000776">
    <property type="term" value="C:kinetochore"/>
    <property type="evidence" value="ECO:0007669"/>
    <property type="project" value="UniProtKB-KW"/>
</dbReference>
<feature type="compositionally biased region" description="Polar residues" evidence="26">
    <location>
        <begin position="2285"/>
        <end position="2305"/>
    </location>
</feature>
<dbReference type="GO" id="GO:0031965">
    <property type="term" value="C:nuclear membrane"/>
    <property type="evidence" value="ECO:0007669"/>
    <property type="project" value="UniProtKB-SubCell"/>
</dbReference>
<dbReference type="PANTHER" id="PTHR18898:SF2">
    <property type="entry name" value="NUCLEOPROTEIN TPR"/>
    <property type="match status" value="1"/>
</dbReference>
<keyword evidence="14" id="KW-0995">Kinetochore</keyword>
<feature type="region of interest" description="Disordered" evidence="26">
    <location>
        <begin position="630"/>
        <end position="654"/>
    </location>
</feature>
<evidence type="ECO:0000256" key="23">
    <source>
        <dbReference type="ARBA" id="ARBA00023328"/>
    </source>
</evidence>
<keyword evidence="19" id="KW-0472">Membrane</keyword>
<feature type="compositionally biased region" description="Polar residues" evidence="26">
    <location>
        <begin position="2218"/>
        <end position="2233"/>
    </location>
</feature>
<comment type="caution">
    <text evidence="30">The sequence shown here is derived from an EMBL/GenBank/DDBJ whole genome shotgun (WGS) entry which is preliminary data.</text>
</comment>
<keyword evidence="11" id="KW-0132">Cell division</keyword>
<keyword evidence="22" id="KW-0131">Cell cycle</keyword>
<feature type="domain" description="NUA/TPR/MLP1-2-like" evidence="29">
    <location>
        <begin position="473"/>
        <end position="571"/>
    </location>
</feature>
<feature type="region of interest" description="Disordered" evidence="26">
    <location>
        <begin position="2211"/>
        <end position="2339"/>
    </location>
</feature>
<dbReference type="GO" id="GO:0006606">
    <property type="term" value="P:protein import into nucleus"/>
    <property type="evidence" value="ECO:0007669"/>
    <property type="project" value="InterPro"/>
</dbReference>
<dbReference type="Proteomes" id="UP001221898">
    <property type="component" value="Unassembled WGS sequence"/>
</dbReference>
<evidence type="ECO:0000256" key="13">
    <source>
        <dbReference type="ARBA" id="ARBA00022816"/>
    </source>
</evidence>
<evidence type="ECO:0000256" key="2">
    <source>
        <dbReference type="ARBA" id="ARBA00004335"/>
    </source>
</evidence>
<keyword evidence="18" id="KW-0906">Nuclear pore complex</keyword>
<evidence type="ECO:0000256" key="5">
    <source>
        <dbReference type="ARBA" id="ARBA00004629"/>
    </source>
</evidence>
<evidence type="ECO:0000256" key="6">
    <source>
        <dbReference type="ARBA" id="ARBA00005274"/>
    </source>
</evidence>
<evidence type="ECO:0000256" key="22">
    <source>
        <dbReference type="ARBA" id="ARBA00023306"/>
    </source>
</evidence>
<evidence type="ECO:0000256" key="7">
    <source>
        <dbReference type="ARBA" id="ARBA00019789"/>
    </source>
</evidence>
<reference evidence="30" key="1">
    <citation type="journal article" date="2023" name="Science">
        <title>Genome structures resolve the early diversification of teleost fishes.</title>
        <authorList>
            <person name="Parey E."/>
            <person name="Louis A."/>
            <person name="Montfort J."/>
            <person name="Bouchez O."/>
            <person name="Roques C."/>
            <person name="Iampietro C."/>
            <person name="Lluch J."/>
            <person name="Castinel A."/>
            <person name="Donnadieu C."/>
            <person name="Desvignes T."/>
            <person name="Floi Bucao C."/>
            <person name="Jouanno E."/>
            <person name="Wen M."/>
            <person name="Mejri S."/>
            <person name="Dirks R."/>
            <person name="Jansen H."/>
            <person name="Henkel C."/>
            <person name="Chen W.J."/>
            <person name="Zahm M."/>
            <person name="Cabau C."/>
            <person name="Klopp C."/>
            <person name="Thompson A.W."/>
            <person name="Robinson-Rechavi M."/>
            <person name="Braasch I."/>
            <person name="Lecointre G."/>
            <person name="Bobe J."/>
            <person name="Postlethwait J.H."/>
            <person name="Berthelot C."/>
            <person name="Roest Crollius H."/>
            <person name="Guiguen Y."/>
        </authorList>
    </citation>
    <scope>NUCLEOTIDE SEQUENCE</scope>
    <source>
        <strain evidence="30">NC1722</strain>
    </source>
</reference>
<evidence type="ECO:0000256" key="26">
    <source>
        <dbReference type="SAM" id="MobiDB-lite"/>
    </source>
</evidence>
<keyword evidence="13" id="KW-0509">mRNA transport</keyword>
<feature type="coiled-coil region" evidence="25">
    <location>
        <begin position="770"/>
        <end position="864"/>
    </location>
</feature>
<keyword evidence="21" id="KW-0539">Nucleus</keyword>